<protein>
    <submittedName>
        <fullName evidence="1">Diversity-generating retroelement protein bAvd family protein</fullName>
    </submittedName>
</protein>
<evidence type="ECO:0000313" key="1">
    <source>
        <dbReference type="EMBL" id="PSW14539.1"/>
    </source>
</evidence>
<dbReference type="PANTHER" id="PTHR38471:SF2">
    <property type="entry name" value="FOUR HELIX BUNDLE PROTEIN"/>
    <property type="match status" value="1"/>
</dbReference>
<dbReference type="Pfam" id="PF05635">
    <property type="entry name" value="23S_rRNA_IVP"/>
    <property type="match status" value="1"/>
</dbReference>
<organism evidence="1 2">
    <name type="scientific">Photobacterium rosenbergii</name>
    <dbReference type="NCBI Taxonomy" id="294936"/>
    <lineage>
        <taxon>Bacteria</taxon>
        <taxon>Pseudomonadati</taxon>
        <taxon>Pseudomonadota</taxon>
        <taxon>Gammaproteobacteria</taxon>
        <taxon>Vibrionales</taxon>
        <taxon>Vibrionaceae</taxon>
        <taxon>Photobacterium</taxon>
    </lineage>
</organism>
<gene>
    <name evidence="1" type="ORF">C9J01_08935</name>
</gene>
<comment type="caution">
    <text evidence="1">The sequence shown here is derived from an EMBL/GenBank/DDBJ whole genome shotgun (WGS) entry which is preliminary data.</text>
</comment>
<dbReference type="AlphaFoldDB" id="A0A2T3NHS2"/>
<evidence type="ECO:0000313" key="2">
    <source>
        <dbReference type="Proteomes" id="UP000241346"/>
    </source>
</evidence>
<dbReference type="InterPro" id="IPR036583">
    <property type="entry name" value="23S_rRNA_IVS_sf"/>
</dbReference>
<accession>A0A2T3NHS2</accession>
<dbReference type="SUPFAM" id="SSF158446">
    <property type="entry name" value="IVS-encoded protein-like"/>
    <property type="match status" value="1"/>
</dbReference>
<dbReference type="OrthoDB" id="160990at2"/>
<dbReference type="Proteomes" id="UP000241346">
    <property type="component" value="Unassembled WGS sequence"/>
</dbReference>
<dbReference type="Gene3D" id="1.20.1440.60">
    <property type="entry name" value="23S rRNA-intervening sequence"/>
    <property type="match status" value="2"/>
</dbReference>
<dbReference type="PANTHER" id="PTHR38471">
    <property type="entry name" value="FOUR HELIX BUNDLE PROTEIN"/>
    <property type="match status" value="1"/>
</dbReference>
<dbReference type="InterPro" id="IPR012657">
    <property type="entry name" value="23S_rRNA-intervening_sequence"/>
</dbReference>
<dbReference type="RefSeq" id="WP_107297782.1">
    <property type="nucleotide sequence ID" value="NZ_PYMB01000002.1"/>
</dbReference>
<dbReference type="EMBL" id="PYMB01000002">
    <property type="protein sequence ID" value="PSW14539.1"/>
    <property type="molecule type" value="Genomic_DNA"/>
</dbReference>
<proteinExistence type="predicted"/>
<name>A0A2T3NHS2_9GAMM</name>
<dbReference type="NCBIfam" id="TIGR02436">
    <property type="entry name" value="four helix bundle protein"/>
    <property type="match status" value="2"/>
</dbReference>
<sequence length="107" mass="12285">MEYFKLQVWQESYKIAACVYRLMRGCKDYGFKDQISRSAVSIPSNIAKGSCGELLTQLMLAREFGYIEPNKANEVIENTQLLGKKLAKLIQYRSGQVREEVGNYSDY</sequence>
<reference evidence="1 2" key="1">
    <citation type="submission" date="2018-03" db="EMBL/GenBank/DDBJ databases">
        <title>Whole genome sequencing of Histamine producing bacteria.</title>
        <authorList>
            <person name="Butler K."/>
        </authorList>
    </citation>
    <scope>NUCLEOTIDE SEQUENCE [LARGE SCALE GENOMIC DNA]</scope>
    <source>
        <strain evidence="1 2">DSM 19138</strain>
    </source>
</reference>